<organism evidence="1 2">
    <name type="scientific">Fibrella aquatilis</name>
    <dbReference type="NCBI Taxonomy" id="2817059"/>
    <lineage>
        <taxon>Bacteria</taxon>
        <taxon>Pseudomonadati</taxon>
        <taxon>Bacteroidota</taxon>
        <taxon>Cytophagia</taxon>
        <taxon>Cytophagales</taxon>
        <taxon>Spirosomataceae</taxon>
        <taxon>Fibrella</taxon>
    </lineage>
</organism>
<comment type="caution">
    <text evidence="1">The sequence shown here is derived from an EMBL/GenBank/DDBJ whole genome shotgun (WGS) entry which is preliminary data.</text>
</comment>
<evidence type="ECO:0000313" key="1">
    <source>
        <dbReference type="EMBL" id="MBO0930834.1"/>
    </source>
</evidence>
<sequence>MKIKVLPLLVGLSCLGCKNDPIPNAADLANRLTDQRDWLITERQGSTPTASNIRFLSLITYDPARPVPTYQYDHLTFEAGGKLTLHAPNQSAGGVADKVVRWSVSATNAQLIVFDFSTSTSTWKVLDQTPTKLSIETID</sequence>
<gene>
    <name evidence="1" type="ORF">J2I48_07525</name>
</gene>
<keyword evidence="2" id="KW-1185">Reference proteome</keyword>
<evidence type="ECO:0000313" key="2">
    <source>
        <dbReference type="Proteomes" id="UP000664795"/>
    </source>
</evidence>
<dbReference type="Proteomes" id="UP000664795">
    <property type="component" value="Unassembled WGS sequence"/>
</dbReference>
<dbReference type="EMBL" id="JAFMYU010000004">
    <property type="protein sequence ID" value="MBO0930834.1"/>
    <property type="molecule type" value="Genomic_DNA"/>
</dbReference>
<proteinExistence type="predicted"/>
<protein>
    <submittedName>
        <fullName evidence="1">Uncharacterized protein</fullName>
    </submittedName>
</protein>
<reference evidence="1 2" key="1">
    <citation type="submission" date="2021-03" db="EMBL/GenBank/DDBJ databases">
        <title>Fibrella sp. HMF5036 genome sequencing and assembly.</title>
        <authorList>
            <person name="Kang H."/>
            <person name="Kim H."/>
            <person name="Bae S."/>
            <person name="Joh K."/>
        </authorList>
    </citation>
    <scope>NUCLEOTIDE SEQUENCE [LARGE SCALE GENOMIC DNA]</scope>
    <source>
        <strain evidence="1 2">HMF5036</strain>
    </source>
</reference>
<name>A0A939JXA6_9BACT</name>
<dbReference type="RefSeq" id="WP_207334782.1">
    <property type="nucleotide sequence ID" value="NZ_JAFMYU010000004.1"/>
</dbReference>
<dbReference type="AlphaFoldDB" id="A0A939JXA6"/>
<accession>A0A939JXA6</accession>